<feature type="transmembrane region" description="Helical" evidence="1">
    <location>
        <begin position="213"/>
        <end position="234"/>
    </location>
</feature>
<gene>
    <name evidence="2" type="ORF">GCM10023196_092670</name>
</gene>
<feature type="transmembrane region" description="Helical" evidence="1">
    <location>
        <begin position="90"/>
        <end position="108"/>
    </location>
</feature>
<evidence type="ECO:0000313" key="2">
    <source>
        <dbReference type="EMBL" id="GAA4637723.1"/>
    </source>
</evidence>
<keyword evidence="1" id="KW-0812">Transmembrane</keyword>
<dbReference type="Proteomes" id="UP001501442">
    <property type="component" value="Unassembled WGS sequence"/>
</dbReference>
<feature type="transmembrane region" description="Helical" evidence="1">
    <location>
        <begin position="114"/>
        <end position="134"/>
    </location>
</feature>
<keyword evidence="1" id="KW-0472">Membrane</keyword>
<keyword evidence="1" id="KW-1133">Transmembrane helix</keyword>
<comment type="caution">
    <text evidence="2">The sequence shown here is derived from an EMBL/GenBank/DDBJ whole genome shotgun (WGS) entry which is preliminary data.</text>
</comment>
<keyword evidence="3" id="KW-1185">Reference proteome</keyword>
<feature type="transmembrane region" description="Helical" evidence="1">
    <location>
        <begin position="240"/>
        <end position="258"/>
    </location>
</feature>
<feature type="transmembrane region" description="Helical" evidence="1">
    <location>
        <begin position="189"/>
        <end position="206"/>
    </location>
</feature>
<name>A0ABP8UT17_9ACTN</name>
<dbReference type="EMBL" id="BAABHK010000020">
    <property type="protein sequence ID" value="GAA4637723.1"/>
    <property type="molecule type" value="Genomic_DNA"/>
</dbReference>
<organism evidence="2 3">
    <name type="scientific">Actinoallomurus vinaceus</name>
    <dbReference type="NCBI Taxonomy" id="1080074"/>
    <lineage>
        <taxon>Bacteria</taxon>
        <taxon>Bacillati</taxon>
        <taxon>Actinomycetota</taxon>
        <taxon>Actinomycetes</taxon>
        <taxon>Streptosporangiales</taxon>
        <taxon>Thermomonosporaceae</taxon>
        <taxon>Actinoallomurus</taxon>
    </lineage>
</organism>
<reference evidence="3" key="1">
    <citation type="journal article" date="2019" name="Int. J. Syst. Evol. Microbiol.">
        <title>The Global Catalogue of Microorganisms (GCM) 10K type strain sequencing project: providing services to taxonomists for standard genome sequencing and annotation.</title>
        <authorList>
            <consortium name="The Broad Institute Genomics Platform"/>
            <consortium name="The Broad Institute Genome Sequencing Center for Infectious Disease"/>
            <person name="Wu L."/>
            <person name="Ma J."/>
        </authorList>
    </citation>
    <scope>NUCLEOTIDE SEQUENCE [LARGE SCALE GENOMIC DNA]</scope>
    <source>
        <strain evidence="3">JCM 17939</strain>
    </source>
</reference>
<accession>A0ABP8UT17</accession>
<evidence type="ECO:0000313" key="3">
    <source>
        <dbReference type="Proteomes" id="UP001501442"/>
    </source>
</evidence>
<protein>
    <submittedName>
        <fullName evidence="2">Uncharacterized protein</fullName>
    </submittedName>
</protein>
<proteinExistence type="predicted"/>
<sequence length="328" mass="34133">MSHALRGALALDAAVLVTVGLAVAYLAKVRMPRPPAGLFVRSDIVIMVALLVIMPFAYLNMPAAVVCTVFGLVVFVGLQATLAPVIGGRTAMVAATLVCAFEVVAYFAGWSTALMVVNDGALVIVAAGVTNMWVQTAMKPSLVAGLAAALVVYDTVATGLASVTSDFMHLVNGIPFAPMLAARYAPEPIMLGLGDTLMLTLWPLVAIKSYGRVAGICAVVVDMLLMAAVFAGFASGAITWIPLLTPLGPLIVAQYLYWRRRTPVVVPVRAPLEAALRASYGEDEPADGTWVALHEGKVVGRGDSPGAARRAAREAGVAEVPVTALGRP</sequence>
<feature type="transmembrane region" description="Helical" evidence="1">
    <location>
        <begin position="141"/>
        <end position="163"/>
    </location>
</feature>
<evidence type="ECO:0000256" key="1">
    <source>
        <dbReference type="SAM" id="Phobius"/>
    </source>
</evidence>
<feature type="transmembrane region" description="Helical" evidence="1">
    <location>
        <begin position="6"/>
        <end position="26"/>
    </location>
</feature>
<feature type="transmembrane region" description="Helical" evidence="1">
    <location>
        <begin position="38"/>
        <end position="57"/>
    </location>
</feature>
<dbReference type="RefSeq" id="WP_345440896.1">
    <property type="nucleotide sequence ID" value="NZ_BAABHK010000020.1"/>
</dbReference>